<reference evidence="1 2" key="1">
    <citation type="submission" date="2016-07" db="EMBL/GenBank/DDBJ databases">
        <title>Complete genome sequence of Bradyrhizobium icense LMTR 13T, a potential inoculant strain isolated from lima bean (Phaseolus lunatus) in Peru.</title>
        <authorList>
            <person name="Ormeno-Orrillo E."/>
            <person name="Duran D."/>
            <person name="Rogel M.A."/>
            <person name="Rey L."/>
            <person name="Imperial J."/>
            <person name="Ruiz-Argueso T."/>
            <person name="Martinez-Romero E."/>
        </authorList>
    </citation>
    <scope>NUCLEOTIDE SEQUENCE [LARGE SCALE GENOMIC DNA]</scope>
    <source>
        <strain evidence="1 2">LMTR 13</strain>
    </source>
</reference>
<evidence type="ECO:0000313" key="1">
    <source>
        <dbReference type="EMBL" id="ANW02703.1"/>
    </source>
</evidence>
<organism evidence="1 2">
    <name type="scientific">Bradyrhizobium icense</name>
    <dbReference type="NCBI Taxonomy" id="1274631"/>
    <lineage>
        <taxon>Bacteria</taxon>
        <taxon>Pseudomonadati</taxon>
        <taxon>Pseudomonadota</taxon>
        <taxon>Alphaproteobacteria</taxon>
        <taxon>Hyphomicrobiales</taxon>
        <taxon>Nitrobacteraceae</taxon>
        <taxon>Bradyrhizobium</taxon>
    </lineage>
</organism>
<evidence type="ECO:0000313" key="2">
    <source>
        <dbReference type="Proteomes" id="UP000092839"/>
    </source>
</evidence>
<dbReference type="KEGG" id="bic:LMTR13_23595"/>
<sequence length="95" mass="10281">MRAHRSVEGGLVSHDGHQIIDQGSRLLVRPAGKISLRLLSSAEWKMLKPWGAAYEALPLGWRADRAITTFGVGPFVSDSVKCGRGLAFVRGSEHG</sequence>
<accession>A0A1B1UJ73</accession>
<dbReference type="EMBL" id="CP016428">
    <property type="protein sequence ID" value="ANW02703.1"/>
    <property type="molecule type" value="Genomic_DNA"/>
</dbReference>
<protein>
    <submittedName>
        <fullName evidence="1">Uncharacterized protein</fullName>
    </submittedName>
</protein>
<proteinExistence type="predicted"/>
<dbReference type="Proteomes" id="UP000092839">
    <property type="component" value="Chromosome"/>
</dbReference>
<name>A0A1B1UJ73_9BRAD</name>
<gene>
    <name evidence="1" type="ORF">LMTR13_23595</name>
</gene>
<dbReference type="AlphaFoldDB" id="A0A1B1UJ73"/>
<keyword evidence="2" id="KW-1185">Reference proteome</keyword>